<feature type="domain" description="Lactate/malate dehydrogenase C-terminal" evidence="11">
    <location>
        <begin position="157"/>
        <end position="318"/>
    </location>
</feature>
<evidence type="ECO:0000313" key="12">
    <source>
        <dbReference type="EMBL" id="RZM82073.1"/>
    </source>
</evidence>
<dbReference type="Pfam" id="PF00056">
    <property type="entry name" value="Ldh_1_N"/>
    <property type="match status" value="1"/>
</dbReference>
<dbReference type="FunFam" id="3.40.50.720:FF:000018">
    <property type="entry name" value="Malate dehydrogenase"/>
    <property type="match status" value="1"/>
</dbReference>
<dbReference type="InterPro" id="IPR011275">
    <property type="entry name" value="Malate_DH_type3"/>
</dbReference>
<dbReference type="InterPro" id="IPR001236">
    <property type="entry name" value="Lactate/malate_DH_N"/>
</dbReference>
<feature type="binding site" evidence="6 9">
    <location>
        <begin position="128"/>
        <end position="130"/>
    </location>
    <ligand>
        <name>NAD(+)</name>
        <dbReference type="ChEBI" id="CHEBI:57540"/>
    </ligand>
</feature>
<feature type="domain" description="Lactate/malate dehydrogenase N-terminal" evidence="10">
    <location>
        <begin position="14"/>
        <end position="152"/>
    </location>
</feature>
<feature type="binding site" evidence="6 8">
    <location>
        <position position="92"/>
    </location>
    <ligand>
        <name>substrate</name>
    </ligand>
</feature>
<sequence length="330" mass="35115">MNNLPKTSLRYVPKVTVVGAGNVGSSLAKRILDTHLADVVLLDVVEGRPQGIALDLTEASGLEMRPQHIVGTNDYSDTADSDVVVVTAGKPRQPGMSRDDLMQVNGRIVQATVQQAIAYSPEAKFIIVTNPLDVMTYLAWQTSGLPAEHVIGMAGILDSARFRTFIAMELNVPPEDVSALVLGGHGDLMVPLPDYAAVSGIPLTELLDPLTVDRLVTRTRNGGAEIVNLLKTGGAYYAPAASIYGMVEAILMNRHRILPAATYLTGQYGLRDLYIGVPCRIGQQGVESVVELSLSAEQQTALVTSAAAIKANIQKLTQLLEAPKPLAVGV</sequence>
<dbReference type="InterPro" id="IPR036291">
    <property type="entry name" value="NAD(P)-bd_dom_sf"/>
</dbReference>
<dbReference type="SUPFAM" id="SSF56327">
    <property type="entry name" value="LDH C-terminal domain-like"/>
    <property type="match status" value="1"/>
</dbReference>
<proteinExistence type="inferred from homology"/>
<organism evidence="12 13">
    <name type="scientific">Leptolyngbya iicbica LK</name>
    <dbReference type="NCBI Taxonomy" id="2294035"/>
    <lineage>
        <taxon>Bacteria</taxon>
        <taxon>Bacillati</taxon>
        <taxon>Cyanobacteriota</taxon>
        <taxon>Cyanophyceae</taxon>
        <taxon>Leptolyngbyales</taxon>
        <taxon>Leptolyngbyaceae</taxon>
        <taxon>Leptolyngbya group</taxon>
        <taxon>Leptolyngbya</taxon>
        <taxon>Leptolyngbya iicbica</taxon>
    </lineage>
</organism>
<evidence type="ECO:0000313" key="13">
    <source>
        <dbReference type="Proteomes" id="UP000292459"/>
    </source>
</evidence>
<feature type="active site" description="Proton acceptor" evidence="6 7">
    <location>
        <position position="185"/>
    </location>
</feature>
<evidence type="ECO:0000256" key="7">
    <source>
        <dbReference type="PIRSR" id="PIRSR000102-1"/>
    </source>
</evidence>
<feature type="binding site" evidence="6 9">
    <location>
        <position position="43"/>
    </location>
    <ligand>
        <name>NAD(+)</name>
        <dbReference type="ChEBI" id="CHEBI:57540"/>
    </ligand>
</feature>
<evidence type="ECO:0000259" key="11">
    <source>
        <dbReference type="Pfam" id="PF02866"/>
    </source>
</evidence>
<dbReference type="InterPro" id="IPR015955">
    <property type="entry name" value="Lactate_DH/Glyco_Ohase_4_C"/>
</dbReference>
<evidence type="ECO:0000256" key="1">
    <source>
        <dbReference type="ARBA" id="ARBA00006054"/>
    </source>
</evidence>
<evidence type="ECO:0000256" key="5">
    <source>
        <dbReference type="ARBA" id="ARBA00049258"/>
    </source>
</evidence>
<evidence type="ECO:0000256" key="9">
    <source>
        <dbReference type="PIRSR" id="PIRSR000102-3"/>
    </source>
</evidence>
<evidence type="ECO:0000256" key="6">
    <source>
        <dbReference type="HAMAP-Rule" id="MF_00487"/>
    </source>
</evidence>
<name>A0A4Q7EFP9_9CYAN</name>
<feature type="binding site" evidence="6 8">
    <location>
        <position position="130"/>
    </location>
    <ligand>
        <name>substrate</name>
    </ligand>
</feature>
<dbReference type="CDD" id="cd01339">
    <property type="entry name" value="LDH-like_MDH"/>
    <property type="match status" value="1"/>
</dbReference>
<comment type="catalytic activity">
    <reaction evidence="5">
        <text>(S)-lactate + NAD(+) = pyruvate + NADH + H(+)</text>
        <dbReference type="Rhea" id="RHEA:23444"/>
        <dbReference type="ChEBI" id="CHEBI:15361"/>
        <dbReference type="ChEBI" id="CHEBI:15378"/>
        <dbReference type="ChEBI" id="CHEBI:16651"/>
        <dbReference type="ChEBI" id="CHEBI:57540"/>
        <dbReference type="ChEBI" id="CHEBI:57945"/>
        <dbReference type="EC" id="1.1.1.27"/>
    </reaction>
</comment>
<comment type="similarity">
    <text evidence="1">Belongs to the LDH/MDH superfamily. LDH family.</text>
</comment>
<accession>A0A4Q7EFP9</accession>
<dbReference type="PANTHER" id="PTHR43128">
    <property type="entry name" value="L-2-HYDROXYCARBOXYLATE DEHYDROGENASE (NAD(P)(+))"/>
    <property type="match status" value="1"/>
</dbReference>
<dbReference type="Gene3D" id="3.40.50.720">
    <property type="entry name" value="NAD(P)-binding Rossmann-like Domain"/>
    <property type="match status" value="1"/>
</dbReference>
<dbReference type="SUPFAM" id="SSF51735">
    <property type="entry name" value="NAD(P)-binding Rossmann-fold domains"/>
    <property type="match status" value="1"/>
</dbReference>
<dbReference type="OrthoDB" id="9802969at2"/>
<dbReference type="GO" id="GO:0006089">
    <property type="term" value="P:lactate metabolic process"/>
    <property type="evidence" value="ECO:0007669"/>
    <property type="project" value="TreeGrafter"/>
</dbReference>
<comment type="similarity">
    <text evidence="6">Belongs to the LDH/MDH superfamily. MDH type 3 family.</text>
</comment>
<dbReference type="Gene3D" id="3.90.110.10">
    <property type="entry name" value="Lactate dehydrogenase/glycoside hydrolase, family 4, C-terminal"/>
    <property type="match status" value="1"/>
</dbReference>
<feature type="binding site" evidence="6 9">
    <location>
        <begin position="19"/>
        <end position="24"/>
    </location>
    <ligand>
        <name>NAD(+)</name>
        <dbReference type="ChEBI" id="CHEBI:57540"/>
    </ligand>
</feature>
<dbReference type="HAMAP" id="MF_00487">
    <property type="entry name" value="Malate_dehydrog_3"/>
    <property type="match status" value="1"/>
</dbReference>
<dbReference type="RefSeq" id="WP_130199299.1">
    <property type="nucleotide sequence ID" value="NZ_QVFV01000001.1"/>
</dbReference>
<dbReference type="GO" id="GO:0004459">
    <property type="term" value="F:L-lactate dehydrogenase (NAD+) activity"/>
    <property type="evidence" value="ECO:0007669"/>
    <property type="project" value="UniProtKB-EC"/>
</dbReference>
<dbReference type="NCBIfam" id="NF004863">
    <property type="entry name" value="PRK06223.1"/>
    <property type="match status" value="1"/>
</dbReference>
<reference evidence="12 13" key="1">
    <citation type="submission" date="2018-11" db="EMBL/GenBank/DDBJ databases">
        <title>Whole genome sequencing of an environmental sample.</title>
        <authorList>
            <person name="Sarangi A.N."/>
            <person name="Singh D."/>
            <person name="Tripathy S."/>
        </authorList>
    </citation>
    <scope>NUCLEOTIDE SEQUENCE [LARGE SCALE GENOMIC DNA]</scope>
    <source>
        <strain evidence="12 13">Lakshadweep</strain>
    </source>
</reference>
<evidence type="ECO:0000256" key="8">
    <source>
        <dbReference type="PIRSR" id="PIRSR000102-2"/>
    </source>
</evidence>
<keyword evidence="4 6" id="KW-0520">NAD</keyword>
<dbReference type="AlphaFoldDB" id="A0A4Q7EFP9"/>
<comment type="function">
    <text evidence="6">Catalyzes the reversible oxidation of malate to oxaloacetate.</text>
</comment>
<comment type="caution">
    <text evidence="12">The sequence shown here is derived from an EMBL/GenBank/DDBJ whole genome shotgun (WGS) entry which is preliminary data.</text>
</comment>
<keyword evidence="13" id="KW-1185">Reference proteome</keyword>
<comment type="catalytic activity">
    <reaction evidence="6">
        <text>(S)-malate + NAD(+) = oxaloacetate + NADH + H(+)</text>
        <dbReference type="Rhea" id="RHEA:21432"/>
        <dbReference type="ChEBI" id="CHEBI:15378"/>
        <dbReference type="ChEBI" id="CHEBI:15589"/>
        <dbReference type="ChEBI" id="CHEBI:16452"/>
        <dbReference type="ChEBI" id="CHEBI:57540"/>
        <dbReference type="ChEBI" id="CHEBI:57945"/>
        <dbReference type="EC" id="1.1.1.37"/>
    </reaction>
</comment>
<feature type="binding site" evidence="6 8">
    <location>
        <position position="98"/>
    </location>
    <ligand>
        <name>substrate</name>
    </ligand>
</feature>
<keyword evidence="3 6" id="KW-0560">Oxidoreductase</keyword>
<evidence type="ECO:0000256" key="2">
    <source>
        <dbReference type="ARBA" id="ARBA00022532"/>
    </source>
</evidence>
<feature type="binding site" evidence="6 9">
    <location>
        <position position="105"/>
    </location>
    <ligand>
        <name>NAD(+)</name>
        <dbReference type="ChEBI" id="CHEBI:57540"/>
    </ligand>
</feature>
<dbReference type="GO" id="GO:0030060">
    <property type="term" value="F:L-malate dehydrogenase (NAD+) activity"/>
    <property type="evidence" value="ECO:0007669"/>
    <property type="project" value="UniProtKB-UniRule"/>
</dbReference>
<dbReference type="EMBL" id="QVFV01000001">
    <property type="protein sequence ID" value="RZM82073.1"/>
    <property type="molecule type" value="Genomic_DNA"/>
</dbReference>
<feature type="binding site" evidence="6 8">
    <location>
        <position position="161"/>
    </location>
    <ligand>
        <name>substrate</name>
    </ligand>
</feature>
<dbReference type="InterPro" id="IPR022383">
    <property type="entry name" value="Lactate/malate_DH_C"/>
</dbReference>
<dbReference type="Proteomes" id="UP000292459">
    <property type="component" value="Unassembled WGS sequence"/>
</dbReference>
<evidence type="ECO:0000256" key="4">
    <source>
        <dbReference type="ARBA" id="ARBA00023027"/>
    </source>
</evidence>
<dbReference type="PRINTS" id="PR00086">
    <property type="entry name" value="LLDHDRGNASE"/>
</dbReference>
<protein>
    <recommendedName>
        <fullName evidence="6">Malate dehydrogenase</fullName>
        <ecNumber evidence="6">1.1.1.37</ecNumber>
    </recommendedName>
</protein>
<dbReference type="InterPro" id="IPR001557">
    <property type="entry name" value="L-lactate/malate_DH"/>
</dbReference>
<evidence type="ECO:0000259" key="10">
    <source>
        <dbReference type="Pfam" id="PF00056"/>
    </source>
</evidence>
<dbReference type="GO" id="GO:0006099">
    <property type="term" value="P:tricarboxylic acid cycle"/>
    <property type="evidence" value="ECO:0007669"/>
    <property type="project" value="UniProtKB-UniRule"/>
</dbReference>
<gene>
    <name evidence="6 12" type="primary">mdh</name>
    <name evidence="12" type="ORF">DYY88_02085</name>
</gene>
<evidence type="ECO:0000256" key="3">
    <source>
        <dbReference type="ARBA" id="ARBA00023002"/>
    </source>
</evidence>
<keyword evidence="2 6" id="KW-0816">Tricarboxylic acid cycle</keyword>
<dbReference type="NCBIfam" id="TIGR01763">
    <property type="entry name" value="MalateDH_bact"/>
    <property type="match status" value="1"/>
</dbReference>
<dbReference type="FunFam" id="3.90.110.10:FF:000004">
    <property type="entry name" value="Malate dehydrogenase"/>
    <property type="match status" value="1"/>
</dbReference>
<dbReference type="EC" id="1.1.1.37" evidence="6"/>
<dbReference type="PIRSF" id="PIRSF000102">
    <property type="entry name" value="Lac_mal_DH"/>
    <property type="match status" value="1"/>
</dbReference>
<dbReference type="Pfam" id="PF02866">
    <property type="entry name" value="Ldh_1_C"/>
    <property type="match status" value="1"/>
</dbReference>
<dbReference type="PANTHER" id="PTHR43128:SF16">
    <property type="entry name" value="L-LACTATE DEHYDROGENASE"/>
    <property type="match status" value="1"/>
</dbReference>